<keyword evidence="7" id="KW-1185">Reference proteome</keyword>
<dbReference type="PANTHER" id="PTHR21231:SF3">
    <property type="entry name" value="GPN-LOOP GTPASE 2"/>
    <property type="match status" value="1"/>
</dbReference>
<dbReference type="PANTHER" id="PTHR21231">
    <property type="entry name" value="XPA-BINDING PROTEIN 1-RELATED"/>
    <property type="match status" value="1"/>
</dbReference>
<evidence type="ECO:0000256" key="3">
    <source>
        <dbReference type="ARBA" id="ARBA00022801"/>
    </source>
</evidence>
<sequence>MTGRKVAVINLDPANDALPYECSVDIADLVSLEAVMETYNLGPNGGLLYCMEFLEQNMDWLKQKLDPLIEEGCYFLMDCPGQVELFTLHDSLLNIVQTMTNKWHVRLATVGLVDAHLCTDAGKYLSALLLSLSSMLHLELPHVNVLSKADMVETYGELPFNLEYFTEVQDLSRLIESMGEDPFARRYRKLSAALADVIEDFGLVSFQPLAIEDKESVERVLALADKATGYVFAGLAGRNPYPPEFVYGAGAVDSGAGDLWEKYKREHEVTISEREV</sequence>
<evidence type="ECO:0000256" key="5">
    <source>
        <dbReference type="RuleBase" id="RU365059"/>
    </source>
</evidence>
<dbReference type="SUPFAM" id="SSF52540">
    <property type="entry name" value="P-loop containing nucleoside triphosphate hydrolases"/>
    <property type="match status" value="1"/>
</dbReference>
<evidence type="ECO:0000256" key="1">
    <source>
        <dbReference type="ARBA" id="ARBA00005290"/>
    </source>
</evidence>
<proteinExistence type="inferred from homology"/>
<dbReference type="InterPro" id="IPR027417">
    <property type="entry name" value="P-loop_NTPase"/>
</dbReference>
<protein>
    <recommendedName>
        <fullName evidence="5">GPN-loop GTPase 2</fullName>
    </recommendedName>
</protein>
<reference evidence="6 7" key="1">
    <citation type="submission" date="2024-06" db="EMBL/GenBank/DDBJ databases">
        <authorList>
            <person name="Kraege A."/>
            <person name="Thomma B."/>
        </authorList>
    </citation>
    <scope>NUCLEOTIDE SEQUENCE [LARGE SCALE GENOMIC DNA]</scope>
</reference>
<gene>
    <name evidence="6" type="primary">g3553</name>
    <name evidence="6" type="ORF">VP750_LOCUS3032</name>
</gene>
<organism evidence="6 7">
    <name type="scientific">Coccomyxa viridis</name>
    <dbReference type="NCBI Taxonomy" id="1274662"/>
    <lineage>
        <taxon>Eukaryota</taxon>
        <taxon>Viridiplantae</taxon>
        <taxon>Chlorophyta</taxon>
        <taxon>core chlorophytes</taxon>
        <taxon>Trebouxiophyceae</taxon>
        <taxon>Trebouxiophyceae incertae sedis</taxon>
        <taxon>Coccomyxaceae</taxon>
        <taxon>Coccomyxa</taxon>
    </lineage>
</organism>
<comment type="similarity">
    <text evidence="1 5">Belongs to the GPN-loop GTPase family.</text>
</comment>
<evidence type="ECO:0000313" key="7">
    <source>
        <dbReference type="Proteomes" id="UP001497392"/>
    </source>
</evidence>
<keyword evidence="3 5" id="KW-0378">Hydrolase</keyword>
<name>A0ABP1FN19_9CHLO</name>
<evidence type="ECO:0000256" key="4">
    <source>
        <dbReference type="ARBA" id="ARBA00023134"/>
    </source>
</evidence>
<dbReference type="Pfam" id="PF03029">
    <property type="entry name" value="ATP_bind_1"/>
    <property type="match status" value="1"/>
</dbReference>
<dbReference type="EMBL" id="CAXHTA020000005">
    <property type="protein sequence ID" value="CAL5221373.1"/>
    <property type="molecule type" value="Genomic_DNA"/>
</dbReference>
<keyword evidence="4 5" id="KW-0342">GTP-binding</keyword>
<accession>A0ABP1FN19</accession>
<dbReference type="InterPro" id="IPR004130">
    <property type="entry name" value="Gpn"/>
</dbReference>
<comment type="subunit">
    <text evidence="5">Binds to RNA polymerase II (RNAPII).</text>
</comment>
<dbReference type="Gene3D" id="3.40.50.300">
    <property type="entry name" value="P-loop containing nucleotide triphosphate hydrolases"/>
    <property type="match status" value="1"/>
</dbReference>
<dbReference type="Proteomes" id="UP001497392">
    <property type="component" value="Unassembled WGS sequence"/>
</dbReference>
<comment type="function">
    <text evidence="5">Small GTPase required for proper localization of RNA polymerase II and III (RNAPII and RNAPIII). May act at an RNAP assembly step prior to nuclear import.</text>
</comment>
<keyword evidence="2 5" id="KW-0547">Nucleotide-binding</keyword>
<comment type="caution">
    <text evidence="6">The sequence shown here is derived from an EMBL/GenBank/DDBJ whole genome shotgun (WGS) entry which is preliminary data.</text>
</comment>
<evidence type="ECO:0000313" key="6">
    <source>
        <dbReference type="EMBL" id="CAL5221373.1"/>
    </source>
</evidence>
<evidence type="ECO:0000256" key="2">
    <source>
        <dbReference type="ARBA" id="ARBA00022741"/>
    </source>
</evidence>